<dbReference type="AlphaFoldDB" id="A0A811RGM0"/>
<protein>
    <recommendedName>
        <fullName evidence="11">Nodulin-like domain-containing protein</fullName>
    </recommendedName>
</protein>
<feature type="transmembrane region" description="Helical" evidence="6">
    <location>
        <begin position="168"/>
        <end position="191"/>
    </location>
</feature>
<feature type="transmembrane region" description="Helical" evidence="6">
    <location>
        <begin position="325"/>
        <end position="346"/>
    </location>
</feature>
<keyword evidence="10" id="KW-1185">Reference proteome</keyword>
<dbReference type="Pfam" id="PF23262">
    <property type="entry name" value="NFD4_C"/>
    <property type="match status" value="1"/>
</dbReference>
<reference evidence="9" key="1">
    <citation type="submission" date="2020-10" db="EMBL/GenBank/DDBJ databases">
        <authorList>
            <person name="Han B."/>
            <person name="Lu T."/>
            <person name="Zhao Q."/>
            <person name="Huang X."/>
            <person name="Zhao Y."/>
        </authorList>
    </citation>
    <scope>NUCLEOTIDE SEQUENCE</scope>
</reference>
<evidence type="ECO:0000259" key="8">
    <source>
        <dbReference type="Pfam" id="PF23262"/>
    </source>
</evidence>
<feature type="transmembrane region" description="Helical" evidence="6">
    <location>
        <begin position="197"/>
        <end position="220"/>
    </location>
</feature>
<feature type="compositionally biased region" description="Basic and acidic residues" evidence="5">
    <location>
        <begin position="18"/>
        <end position="31"/>
    </location>
</feature>
<feature type="domain" description="Nodulin-like" evidence="7">
    <location>
        <begin position="38"/>
        <end position="225"/>
    </location>
</feature>
<evidence type="ECO:0000256" key="5">
    <source>
        <dbReference type="SAM" id="MobiDB-lite"/>
    </source>
</evidence>
<feature type="transmembrane region" description="Helical" evidence="6">
    <location>
        <begin position="416"/>
        <end position="438"/>
    </location>
</feature>
<feature type="transmembrane region" description="Helical" evidence="6">
    <location>
        <begin position="391"/>
        <end position="409"/>
    </location>
</feature>
<evidence type="ECO:0008006" key="11">
    <source>
        <dbReference type="Google" id="ProtNLM"/>
    </source>
</evidence>
<feature type="transmembrane region" description="Helical" evidence="6">
    <location>
        <begin position="358"/>
        <end position="379"/>
    </location>
</feature>
<feature type="transmembrane region" description="Helical" evidence="6">
    <location>
        <begin position="507"/>
        <end position="526"/>
    </location>
</feature>
<dbReference type="Proteomes" id="UP000604825">
    <property type="component" value="Unassembled WGS sequence"/>
</dbReference>
<evidence type="ECO:0000313" key="9">
    <source>
        <dbReference type="EMBL" id="CAD6269124.1"/>
    </source>
</evidence>
<feature type="transmembrane region" description="Helical" evidence="6">
    <location>
        <begin position="134"/>
        <end position="156"/>
    </location>
</feature>
<dbReference type="GO" id="GO:0016020">
    <property type="term" value="C:membrane"/>
    <property type="evidence" value="ECO:0007669"/>
    <property type="project" value="UniProtKB-SubCell"/>
</dbReference>
<comment type="subcellular location">
    <subcellularLocation>
        <location evidence="1">Membrane</location>
        <topology evidence="1">Multi-pass membrane protein</topology>
    </subcellularLocation>
</comment>
<evidence type="ECO:0000256" key="6">
    <source>
        <dbReference type="SAM" id="Phobius"/>
    </source>
</evidence>
<organism evidence="9 10">
    <name type="scientific">Miscanthus lutarioriparius</name>
    <dbReference type="NCBI Taxonomy" id="422564"/>
    <lineage>
        <taxon>Eukaryota</taxon>
        <taxon>Viridiplantae</taxon>
        <taxon>Streptophyta</taxon>
        <taxon>Embryophyta</taxon>
        <taxon>Tracheophyta</taxon>
        <taxon>Spermatophyta</taxon>
        <taxon>Magnoliopsida</taxon>
        <taxon>Liliopsida</taxon>
        <taxon>Poales</taxon>
        <taxon>Poaceae</taxon>
        <taxon>PACMAD clade</taxon>
        <taxon>Panicoideae</taxon>
        <taxon>Andropogonodae</taxon>
        <taxon>Andropogoneae</taxon>
        <taxon>Saccharinae</taxon>
        <taxon>Miscanthus</taxon>
    </lineage>
</organism>
<dbReference type="Gene3D" id="1.20.1250.20">
    <property type="entry name" value="MFS general substrate transporter like domains"/>
    <property type="match status" value="2"/>
</dbReference>
<dbReference type="SUPFAM" id="SSF103473">
    <property type="entry name" value="MFS general substrate transporter"/>
    <property type="match status" value="1"/>
</dbReference>
<evidence type="ECO:0000256" key="2">
    <source>
        <dbReference type="ARBA" id="ARBA00022692"/>
    </source>
</evidence>
<keyword evidence="2 6" id="KW-0812">Transmembrane</keyword>
<evidence type="ECO:0000259" key="7">
    <source>
        <dbReference type="Pfam" id="PF06813"/>
    </source>
</evidence>
<evidence type="ECO:0000256" key="4">
    <source>
        <dbReference type="ARBA" id="ARBA00023136"/>
    </source>
</evidence>
<dbReference type="InterPro" id="IPR056555">
    <property type="entry name" value="NFD4_C"/>
</dbReference>
<evidence type="ECO:0000256" key="3">
    <source>
        <dbReference type="ARBA" id="ARBA00022989"/>
    </source>
</evidence>
<proteinExistence type="predicted"/>
<gene>
    <name evidence="9" type="ORF">NCGR_LOCUS52429</name>
</gene>
<dbReference type="PANTHER" id="PTHR21576">
    <property type="entry name" value="UNCHARACTERIZED NODULIN-LIKE PROTEIN"/>
    <property type="match status" value="1"/>
</dbReference>
<dbReference type="EMBL" id="CAJGYO010000014">
    <property type="protein sequence ID" value="CAD6269124.1"/>
    <property type="molecule type" value="Genomic_DNA"/>
</dbReference>
<dbReference type="PANTHER" id="PTHR21576:SF7">
    <property type="entry name" value="MAJOR FACILITATOR SUPERFAMILY PROTEIN"/>
    <property type="match status" value="1"/>
</dbReference>
<evidence type="ECO:0000313" key="10">
    <source>
        <dbReference type="Proteomes" id="UP000604825"/>
    </source>
</evidence>
<dbReference type="OrthoDB" id="410267at2759"/>
<dbReference type="InterPro" id="IPR036259">
    <property type="entry name" value="MFS_trans_sf"/>
</dbReference>
<comment type="caution">
    <text evidence="9">The sequence shown here is derived from an EMBL/GenBank/DDBJ whole genome shotgun (WGS) entry which is preliminary data.</text>
</comment>
<evidence type="ECO:0000256" key="1">
    <source>
        <dbReference type="ARBA" id="ARBA00004141"/>
    </source>
</evidence>
<sequence length="549" mass="58973">MAQPGRGGEEGAGMAEVEGQRHERRRNGDGGRDEAWRRWAMLAATVWIQALTGTNFDFSAYSSALKSSLGVSQEALNYLATASDLGKALGWSSGLALLHMPLHAVLMVSAAMGLAAYAVQYYCLVASVAVPYPLVFLVCLIAGCSICWFNTVCFVLCIRSFSANNRSLALSLSISFNGLSAAFYTLFANALSPSSPAVYLLLNAILPFGVSILALPAILLCHTNDSHLQSAMVLLALPLIIPACSSCSYVDTDGPDPASPLNHDDPHKPLLISNNHQMESNAMVQKPMEHRTQGNCCGTIVGRATWRRFGEEHSAKKLIRCVDFWLYYTAYFCGATVGLVYSNNLGQIAQSLQQQSQLTMLLAVYSSCSFFGRLLSALPDILHRKVSLARTGWLAAALVPMPMAFFLMWNQQDASTLVAGTALVGLSSGFIFAAAVSVTSELFGPNSVGVNHNILITNIPLGSLLYGQIAAMVYDGNGQKMTVMDNSTGTVDTMIVCMGMKCYSTTFFLWACITFLGLASSIVLFIRTKPAYAAAASRSSCKNLHQVSS</sequence>
<feature type="region of interest" description="Disordered" evidence="5">
    <location>
        <begin position="1"/>
        <end position="31"/>
    </location>
</feature>
<keyword evidence="3 6" id="KW-1133">Transmembrane helix</keyword>
<dbReference type="InterPro" id="IPR010658">
    <property type="entry name" value="Nodulin-like"/>
</dbReference>
<feature type="transmembrane region" description="Helical" evidence="6">
    <location>
        <begin position="102"/>
        <end position="122"/>
    </location>
</feature>
<accession>A0A811RGM0</accession>
<dbReference type="Pfam" id="PF06813">
    <property type="entry name" value="Nodulin-like"/>
    <property type="match status" value="1"/>
</dbReference>
<keyword evidence="4 6" id="KW-0472">Membrane</keyword>
<feature type="domain" description="NFD4 C-terminal" evidence="8">
    <location>
        <begin position="311"/>
        <end position="530"/>
    </location>
</feature>
<name>A0A811RGM0_9POAL</name>